<evidence type="ECO:0000313" key="4">
    <source>
        <dbReference type="EMBL" id="OEK09613.1"/>
    </source>
</evidence>
<dbReference type="GO" id="GO:0016746">
    <property type="term" value="F:acyltransferase activity"/>
    <property type="evidence" value="ECO:0007669"/>
    <property type="project" value="UniProtKB-KW"/>
</dbReference>
<dbReference type="EMBL" id="MDJD01000007">
    <property type="protein sequence ID" value="OEK09613.1"/>
    <property type="molecule type" value="Genomic_DNA"/>
</dbReference>
<dbReference type="GO" id="GO:0044550">
    <property type="term" value="P:secondary metabolite biosynthetic process"/>
    <property type="evidence" value="ECO:0007669"/>
    <property type="project" value="TreeGrafter"/>
</dbReference>
<dbReference type="InterPro" id="IPR013747">
    <property type="entry name" value="ACP_syn_III_C"/>
</dbReference>
<reference evidence="4 5" key="1">
    <citation type="submission" date="2016-05" db="EMBL/GenBank/DDBJ databases">
        <title>Draft Genome Sequence of Algibacter sp. Strain SK-16 Isolated from the Surface Water of Aburatsubo Inlet.</title>
        <authorList>
            <person name="Wong S.-K."/>
            <person name="Yoshizawa S."/>
            <person name="Nakajima Y."/>
            <person name="Ogura Y."/>
            <person name="Tetsuya H."/>
            <person name="Hamasaki K."/>
        </authorList>
    </citation>
    <scope>NUCLEOTIDE SEQUENCE [LARGE SCALE GENOMIC DNA]</scope>
    <source>
        <strain evidence="4 5">SK-16</strain>
    </source>
</reference>
<organism evidence="4 5">
    <name type="scientific">Flavivirga aquatica</name>
    <dbReference type="NCBI Taxonomy" id="1849968"/>
    <lineage>
        <taxon>Bacteria</taxon>
        <taxon>Pseudomonadati</taxon>
        <taxon>Bacteroidota</taxon>
        <taxon>Flavobacteriia</taxon>
        <taxon>Flavobacteriales</taxon>
        <taxon>Flavobacteriaceae</taxon>
        <taxon>Flavivirga</taxon>
    </lineage>
</organism>
<dbReference type="RefSeq" id="WP_069829048.1">
    <property type="nucleotide sequence ID" value="NZ_MDJD01000007.1"/>
</dbReference>
<name>A0A1E5TE03_9FLAO</name>
<keyword evidence="5" id="KW-1185">Reference proteome</keyword>
<evidence type="ECO:0000256" key="1">
    <source>
        <dbReference type="ARBA" id="ARBA00022679"/>
    </source>
</evidence>
<feature type="domain" description="Beta-ketoacyl-[acyl-carrier-protein] synthase III C-terminal" evidence="3">
    <location>
        <begin position="284"/>
        <end position="361"/>
    </location>
</feature>
<dbReference type="NCBIfam" id="NF005293">
    <property type="entry name" value="PRK06816.1"/>
    <property type="match status" value="1"/>
</dbReference>
<evidence type="ECO:0000259" key="3">
    <source>
        <dbReference type="Pfam" id="PF08541"/>
    </source>
</evidence>
<proteinExistence type="predicted"/>
<evidence type="ECO:0000313" key="5">
    <source>
        <dbReference type="Proteomes" id="UP000095713"/>
    </source>
</evidence>
<sequence length="378" mass="42312">MKDVYITRISKFLPNKPINNDEMESILGQINGKPSRAKRIVLRNNGIKERYYAMNSQGEITHSNAELTQEAITKLFDNSFTQNSMELLCCGTSSPDQLLPSHASMVHGLLANKNLEINSASGICCAGMSSLKFGFLSVKSGNSNNAVCTGSERSSTRMQANMFNEEAKSLSSLEDQPIIAFKKDFLRWMLSDGAGAILLENKKNETGISLKVDWMEAYSYAHELETCMYSGGEKLANGSIKPWTEYTSKEWLEKSIFSVKQDVKILEKHVINKGVESMDLVFKKHDKDPSDIDYFLPHLSSNYFAEKLKTSIKEKGLQIPESSWFTNLDRVGNVGSASIYLMLEELMYSGKLKKGDKIMLSVPESGRFSYAYAHLTVC</sequence>
<protein>
    <recommendedName>
        <fullName evidence="3">Beta-ketoacyl-[acyl-carrier-protein] synthase III C-terminal domain-containing protein</fullName>
    </recommendedName>
</protein>
<gene>
    <name evidence="4" type="ORF">A8C32_13000</name>
</gene>
<keyword evidence="2" id="KW-0012">Acyltransferase</keyword>
<dbReference type="SUPFAM" id="SSF53901">
    <property type="entry name" value="Thiolase-like"/>
    <property type="match status" value="2"/>
</dbReference>
<dbReference type="Gene3D" id="3.40.47.10">
    <property type="match status" value="2"/>
</dbReference>
<dbReference type="PANTHER" id="PTHR34069:SF2">
    <property type="entry name" value="BETA-KETOACYL-[ACYL-CARRIER-PROTEIN] SYNTHASE III"/>
    <property type="match status" value="1"/>
</dbReference>
<dbReference type="Pfam" id="PF08541">
    <property type="entry name" value="ACP_syn_III_C"/>
    <property type="match status" value="1"/>
</dbReference>
<dbReference type="CDD" id="cd00827">
    <property type="entry name" value="init_cond_enzymes"/>
    <property type="match status" value="1"/>
</dbReference>
<comment type="caution">
    <text evidence="4">The sequence shown here is derived from an EMBL/GenBank/DDBJ whole genome shotgun (WGS) entry which is preliminary data.</text>
</comment>
<dbReference type="InterPro" id="IPR016039">
    <property type="entry name" value="Thiolase-like"/>
</dbReference>
<dbReference type="PANTHER" id="PTHR34069">
    <property type="entry name" value="3-OXOACYL-[ACYL-CARRIER-PROTEIN] SYNTHASE 3"/>
    <property type="match status" value="1"/>
</dbReference>
<dbReference type="AlphaFoldDB" id="A0A1E5TE03"/>
<dbReference type="Proteomes" id="UP000095713">
    <property type="component" value="Unassembled WGS sequence"/>
</dbReference>
<accession>A0A1E5TE03</accession>
<dbReference type="OrthoDB" id="2514738at2"/>
<evidence type="ECO:0000256" key="2">
    <source>
        <dbReference type="ARBA" id="ARBA00023315"/>
    </source>
</evidence>
<keyword evidence="1" id="KW-0808">Transferase</keyword>
<dbReference type="STRING" id="1849968.A8C32_13000"/>